<feature type="domain" description="PhoD-like phosphatase metallophosphatase" evidence="2">
    <location>
        <begin position="735"/>
        <end position="988"/>
    </location>
</feature>
<dbReference type="InterPro" id="IPR038607">
    <property type="entry name" value="PhoD-like_sf"/>
</dbReference>
<feature type="region of interest" description="Disordered" evidence="1">
    <location>
        <begin position="1304"/>
        <end position="1324"/>
    </location>
</feature>
<dbReference type="Proteomes" id="UP000658278">
    <property type="component" value="Unassembled WGS sequence"/>
</dbReference>
<evidence type="ECO:0000256" key="1">
    <source>
        <dbReference type="SAM" id="MobiDB-lite"/>
    </source>
</evidence>
<protein>
    <submittedName>
        <fullName evidence="3">Alkaline phosphatase D family protein</fullName>
    </submittedName>
</protein>
<dbReference type="PANTHER" id="PTHR43606">
    <property type="entry name" value="PHOSPHATASE, PUTATIVE (AFU_ORTHOLOGUE AFUA_6G08710)-RELATED"/>
    <property type="match status" value="1"/>
</dbReference>
<evidence type="ECO:0000313" key="4">
    <source>
        <dbReference type="Proteomes" id="UP000658278"/>
    </source>
</evidence>
<feature type="region of interest" description="Disordered" evidence="1">
    <location>
        <begin position="133"/>
        <end position="171"/>
    </location>
</feature>
<reference evidence="3" key="1">
    <citation type="submission" date="2021-01" db="EMBL/GenBank/DDBJ databases">
        <title>Modified the classification status of verrucomicrobia.</title>
        <authorList>
            <person name="Feng X."/>
        </authorList>
    </citation>
    <scope>NUCLEOTIDE SEQUENCE</scope>
    <source>
        <strain evidence="3">KCTC 22201</strain>
    </source>
</reference>
<dbReference type="PANTHER" id="PTHR43606:SF2">
    <property type="entry name" value="ALKALINE PHOSPHATASE FAMILY PROTEIN (AFU_ORTHOLOGUE AFUA_5G03860)"/>
    <property type="match status" value="1"/>
</dbReference>
<proteinExistence type="predicted"/>
<dbReference type="InterPro" id="IPR018946">
    <property type="entry name" value="PhoD-like_MPP"/>
</dbReference>
<feature type="compositionally biased region" description="Polar residues" evidence="1">
    <location>
        <begin position="133"/>
        <end position="145"/>
    </location>
</feature>
<name>A0A934R9Q9_9BACT</name>
<dbReference type="Pfam" id="PF09423">
    <property type="entry name" value="PhoD"/>
    <property type="match status" value="1"/>
</dbReference>
<gene>
    <name evidence="3" type="ORF">JIN81_02075</name>
</gene>
<dbReference type="EMBL" id="JAENII010000001">
    <property type="protein sequence ID" value="MBK1825793.1"/>
    <property type="molecule type" value="Genomic_DNA"/>
</dbReference>
<feature type="compositionally biased region" description="Polar residues" evidence="1">
    <location>
        <begin position="155"/>
        <end position="168"/>
    </location>
</feature>
<dbReference type="InterPro" id="IPR029052">
    <property type="entry name" value="Metallo-depent_PP-like"/>
</dbReference>
<accession>A0A934R9Q9</accession>
<sequence>MNPRQIPLLGVALASGALGTPIEIINPSGEINSGVDRQTVNHPLTPGWSGNDNSVQVINDGTDFGNGGWRLTFEDSDELFQMTSHTVETGAAYSLRFDASIFSGGSATGSFAPIETLIGGAVLNGNFNADTSPNDSRSFAQTPNWFNAAGPDQNGEATRTGPANTQPPDGSRNAVIAIGNNRFFGIDTGHTLSTGDTFRATYQWRDAFGWDDLSARIQVSIYTTSDDTSNGSPTILETIESSLSQVDSTYQTDEAVFSPVPASAAGKRLFVSFSGPLSGSGFARLDDFVLERGTLSGGRVLTADLYVDNGGSRQVVATRTYDFKSPTTGVWDHYHLAVQAGSLDAHVGKTLGVQFRSNPSASSNFQSVDNVRLDFWASSSPDGSFTDNWNSASDRPWAGPGYWANRLQDWQLASNRIEVIQGTRERRTLHRPGTSIRGNGEDFSLSVRTGLNTGTLGANSRSGFLIGGAPNVDWRGALLVSDGLGRDFGLFLGISGDGTLLIEDYSTGSLTALSSAGTTGFAQNTRLDLDAIYDDSSGSYQLILEAFDTSENSLGSTSTNVPSDRVLGAFGLLSHHGGSAATHWYDDFSGSGAALHPETDRHLAIVGAMHTLSKGTLKLTAQLSPVDVASTPPVALDVWNGSSWQQIATTPVDNTDNLSSYTATFSVTGWNDQVDQDYRIRVNVDGIDYSWQGTVRRDPVEKEEIVIASTTCQRITDGSLQNNGFDWTPVGMWQPHVQTYQNLSKHDPDVLLAHGDQIYEGQPTSPDKSSATNRQLDYLYKWNLWVLQVRDLTKDIPTIAIPDDHDIYQGNLWGEGGIATNNQNTGGYTEPASWVRMVERTQTSNLPDPDPYNPVQPAPDVAQGIKVYFTGLTYGRLGFAILEDRKFKTGGTNPPANPDDQFLLGDRQHAFLDEWNKDWGGQDVKLVVSQSPMANVRTHAGSGYNFFLNDKDTHGWPVHRRNEAWESWRTSRMFQLAGDQHLATLVQHGVQSPRDAGFSFTAPAIANFFPRAFDPVNNSNGTTTTVSPYAGDYFFDGVGTLPDGVTPNRSANDPHHFNILGAGNPPQYYGQSLGIDPVNLHDRGAGYAITRVRKSDRMITFECWPIHPDPDFPQTGGQFDDWPQTIRQTDNDGRVPTGYLTLVNSLWRNDPVVRVFDEADGSLVHAMRVRGNRYRPPVYDNSTTYRVEIAYDDETVSETRLGQTAAPFGPPAIHFFEALQPSIITGNQAILQWDVTAPSTLSIDQGVGDVVNLTVDGIGFLEVSPNANTTYTLTLNGGITADTTVLVFAGRAAWDAANFSAAELGDPEISGGDKDPDGDGFSNDEEFQFQADPRSAASTPQIEGTISESGGSLTVDFSSAYPLMPSAPQLLVETSTDLTSWAPVPSNSYEEIGRNNNPSDGTSQVVIRLDDSIQASPGRKFYRARWLLE</sequence>
<evidence type="ECO:0000313" key="3">
    <source>
        <dbReference type="EMBL" id="MBK1825793.1"/>
    </source>
</evidence>
<dbReference type="Gene3D" id="3.60.21.70">
    <property type="entry name" value="PhoD-like phosphatase"/>
    <property type="match status" value="1"/>
</dbReference>
<dbReference type="SUPFAM" id="SSF56300">
    <property type="entry name" value="Metallo-dependent phosphatases"/>
    <property type="match status" value="1"/>
</dbReference>
<organism evidence="3 4">
    <name type="scientific">Haloferula rosea</name>
    <dbReference type="NCBI Taxonomy" id="490093"/>
    <lineage>
        <taxon>Bacteria</taxon>
        <taxon>Pseudomonadati</taxon>
        <taxon>Verrucomicrobiota</taxon>
        <taxon>Verrucomicrobiia</taxon>
        <taxon>Verrucomicrobiales</taxon>
        <taxon>Verrucomicrobiaceae</taxon>
        <taxon>Haloferula</taxon>
    </lineage>
</organism>
<dbReference type="InterPro" id="IPR052900">
    <property type="entry name" value="Phospholipid_Metab_Enz"/>
</dbReference>
<keyword evidence="4" id="KW-1185">Reference proteome</keyword>
<dbReference type="RefSeq" id="WP_200275805.1">
    <property type="nucleotide sequence ID" value="NZ_JAENII010000001.1"/>
</dbReference>
<comment type="caution">
    <text evidence="3">The sequence shown here is derived from an EMBL/GenBank/DDBJ whole genome shotgun (WGS) entry which is preliminary data.</text>
</comment>
<evidence type="ECO:0000259" key="2">
    <source>
        <dbReference type="Pfam" id="PF09423"/>
    </source>
</evidence>